<dbReference type="EC" id="1.14.13.40" evidence="5"/>
<gene>
    <name evidence="5" type="ORF">BJ983_000291</name>
</gene>
<organism evidence="5 6">
    <name type="scientific">Actinomycetospora corticicola</name>
    <dbReference type="NCBI Taxonomy" id="663602"/>
    <lineage>
        <taxon>Bacteria</taxon>
        <taxon>Bacillati</taxon>
        <taxon>Actinomycetota</taxon>
        <taxon>Actinomycetes</taxon>
        <taxon>Pseudonocardiales</taxon>
        <taxon>Pseudonocardiaceae</taxon>
        <taxon>Actinomycetospora</taxon>
    </lineage>
</organism>
<dbReference type="PANTHER" id="PTHR43476">
    <property type="entry name" value="3-(3-HYDROXY-PHENYL)PROPIONATE/3-HYDROXYCINNAMIC ACID HYDROXYLASE"/>
    <property type="match status" value="1"/>
</dbReference>
<proteinExistence type="predicted"/>
<keyword evidence="5" id="KW-0503">Monooxygenase</keyword>
<dbReference type="AlphaFoldDB" id="A0A7Y9DRL9"/>
<dbReference type="PANTHER" id="PTHR43476:SF4">
    <property type="entry name" value="BLR0106 PROTEIN"/>
    <property type="match status" value="1"/>
</dbReference>
<evidence type="ECO:0000313" key="6">
    <source>
        <dbReference type="Proteomes" id="UP000535890"/>
    </source>
</evidence>
<comment type="caution">
    <text evidence="5">The sequence shown here is derived from an EMBL/GenBank/DDBJ whole genome shotgun (WGS) entry which is preliminary data.</text>
</comment>
<dbReference type="Gene3D" id="3.30.9.20">
    <property type="match status" value="1"/>
</dbReference>
<evidence type="ECO:0000259" key="4">
    <source>
        <dbReference type="Pfam" id="PF01494"/>
    </source>
</evidence>
<dbReference type="InterPro" id="IPR050631">
    <property type="entry name" value="PheA/TfdB_FAD_monoxygenase"/>
</dbReference>
<evidence type="ECO:0000313" key="5">
    <source>
        <dbReference type="EMBL" id="NYD34189.1"/>
    </source>
</evidence>
<dbReference type="PRINTS" id="PR00420">
    <property type="entry name" value="RNGMNOXGNASE"/>
</dbReference>
<feature type="region of interest" description="Disordered" evidence="3">
    <location>
        <begin position="376"/>
        <end position="459"/>
    </location>
</feature>
<evidence type="ECO:0000256" key="2">
    <source>
        <dbReference type="ARBA" id="ARBA00023027"/>
    </source>
</evidence>
<dbReference type="EMBL" id="JACCBN010000001">
    <property type="protein sequence ID" value="NYD34189.1"/>
    <property type="molecule type" value="Genomic_DNA"/>
</dbReference>
<dbReference type="InterPro" id="IPR002938">
    <property type="entry name" value="FAD-bd"/>
</dbReference>
<dbReference type="Gene3D" id="3.50.50.60">
    <property type="entry name" value="FAD/NAD(P)-binding domain"/>
    <property type="match status" value="1"/>
</dbReference>
<keyword evidence="2" id="KW-0520">NAD</keyword>
<dbReference type="InterPro" id="IPR036188">
    <property type="entry name" value="FAD/NAD-bd_sf"/>
</dbReference>
<feature type="domain" description="FAD-binding" evidence="4">
    <location>
        <begin position="6"/>
        <end position="322"/>
    </location>
</feature>
<dbReference type="Proteomes" id="UP000535890">
    <property type="component" value="Unassembled WGS sequence"/>
</dbReference>
<dbReference type="RefSeq" id="WP_179792163.1">
    <property type="nucleotide sequence ID" value="NZ_BAABHP010000012.1"/>
</dbReference>
<evidence type="ECO:0000256" key="1">
    <source>
        <dbReference type="ARBA" id="ARBA00023002"/>
    </source>
</evidence>
<keyword evidence="6" id="KW-1185">Reference proteome</keyword>
<keyword evidence="1 5" id="KW-0560">Oxidoreductase</keyword>
<dbReference type="SUPFAM" id="SSF51905">
    <property type="entry name" value="FAD/NAD(P)-binding domain"/>
    <property type="match status" value="1"/>
</dbReference>
<reference evidence="5 6" key="1">
    <citation type="submission" date="2020-07" db="EMBL/GenBank/DDBJ databases">
        <title>Sequencing the genomes of 1000 actinobacteria strains.</title>
        <authorList>
            <person name="Klenk H.-P."/>
        </authorList>
    </citation>
    <scope>NUCLEOTIDE SEQUENCE [LARGE SCALE GENOMIC DNA]</scope>
    <source>
        <strain evidence="5 6">DSM 45772</strain>
    </source>
</reference>
<accession>A0A7Y9DRL9</accession>
<sequence>MKLNRVAVLGGGPGGLYAARLIKLAQPECDVVVHEQGVPDQTFGFGVGLAARTQRKLAEADPASLDDILATAWSHDMRMRVGDRSAGMSVNSLVAVGRADLLRVLQRHAENAGVKLEFGVRRSADELDADLVIAADGVGSATRAAGDFGEDVEVGSGWYLWAGVDTALPHALFAPERTEHGVFVTHAYPYAADRSTFLVETDPATLAAAGFDREVPPDSSDVEALEYLSDVFADHLDGHRLIGNRTRWMQFRTVRCATWHSGRTVLLGDAAHTAHYSVGSGTKLAMEDAIALVTALGEADDLEPALSAYEAARRPAVERIQDIAERSRRWWETFPERLELPVEQLLVAYMSRAGNVPLDRFAAGTPDVVNAALQQWAGESPPESQPCATADAERQQRDTVASSATATAAPGQPCATADTGRQERDTVGSLAEWVLSRSLRPSTPGQDPEVDDPTVGPRGFDSRVVADDPAALDATVLDLGADDRPSGREDVVEKAVQQGERTMDVIWLTGADDRSSVLTRLEVAERLRRRTPALVVVAGPHACRDDFADGLAADRTHLVALR</sequence>
<dbReference type="GO" id="GO:0071949">
    <property type="term" value="F:FAD binding"/>
    <property type="evidence" value="ECO:0007669"/>
    <property type="project" value="InterPro"/>
</dbReference>
<dbReference type="GO" id="GO:0018673">
    <property type="term" value="F:anthraniloyl-CoA monooxygenase activity"/>
    <property type="evidence" value="ECO:0007669"/>
    <property type="project" value="UniProtKB-EC"/>
</dbReference>
<evidence type="ECO:0000256" key="3">
    <source>
        <dbReference type="SAM" id="MobiDB-lite"/>
    </source>
</evidence>
<name>A0A7Y9DRL9_9PSEU</name>
<protein>
    <submittedName>
        <fullName evidence="5">Anthraniloyl-CoA monooxygenase</fullName>
        <ecNumber evidence="5">1.14.13.40</ecNumber>
    </submittedName>
</protein>
<dbReference type="Pfam" id="PF01494">
    <property type="entry name" value="FAD_binding_3"/>
    <property type="match status" value="1"/>
</dbReference>